<dbReference type="InterPro" id="IPR023674">
    <property type="entry name" value="Ribosomal_uL1-like"/>
</dbReference>
<dbReference type="PANTHER" id="PTHR36427:SF3">
    <property type="entry name" value="LARGE RIBOSOMAL SUBUNIT PROTEIN UL1M"/>
    <property type="match status" value="1"/>
</dbReference>
<keyword evidence="3" id="KW-0687">Ribonucleoprotein</keyword>
<dbReference type="Gene3D" id="3.40.50.790">
    <property type="match status" value="1"/>
</dbReference>
<dbReference type="EMBL" id="MU858154">
    <property type="protein sequence ID" value="KAK4211235.1"/>
    <property type="molecule type" value="Genomic_DNA"/>
</dbReference>
<dbReference type="GO" id="GO:0005762">
    <property type="term" value="C:mitochondrial large ribosomal subunit"/>
    <property type="evidence" value="ECO:0007669"/>
    <property type="project" value="TreeGrafter"/>
</dbReference>
<evidence type="ECO:0000313" key="4">
    <source>
        <dbReference type="EMBL" id="KAK4211235.1"/>
    </source>
</evidence>
<dbReference type="InterPro" id="IPR016095">
    <property type="entry name" value="Ribosomal_uL1_3-a/b-sand"/>
</dbReference>
<reference evidence="4" key="1">
    <citation type="journal article" date="2023" name="Mol. Phylogenet. Evol.">
        <title>Genome-scale phylogeny and comparative genomics of the fungal order Sordariales.</title>
        <authorList>
            <person name="Hensen N."/>
            <person name="Bonometti L."/>
            <person name="Westerberg I."/>
            <person name="Brannstrom I.O."/>
            <person name="Guillou S."/>
            <person name="Cros-Aarteil S."/>
            <person name="Calhoun S."/>
            <person name="Haridas S."/>
            <person name="Kuo A."/>
            <person name="Mondo S."/>
            <person name="Pangilinan J."/>
            <person name="Riley R."/>
            <person name="LaButti K."/>
            <person name="Andreopoulos B."/>
            <person name="Lipzen A."/>
            <person name="Chen C."/>
            <person name="Yan M."/>
            <person name="Daum C."/>
            <person name="Ng V."/>
            <person name="Clum A."/>
            <person name="Steindorff A."/>
            <person name="Ohm R.A."/>
            <person name="Martin F."/>
            <person name="Silar P."/>
            <person name="Natvig D.O."/>
            <person name="Lalanne C."/>
            <person name="Gautier V."/>
            <person name="Ament-Velasquez S.L."/>
            <person name="Kruys A."/>
            <person name="Hutchinson M.I."/>
            <person name="Powell A.J."/>
            <person name="Barry K."/>
            <person name="Miller A.N."/>
            <person name="Grigoriev I.V."/>
            <person name="Debuchy R."/>
            <person name="Gladieux P."/>
            <person name="Hiltunen Thoren M."/>
            <person name="Johannesson H."/>
        </authorList>
    </citation>
    <scope>NUCLEOTIDE SEQUENCE</scope>
    <source>
        <strain evidence="4">PSN293</strain>
    </source>
</reference>
<dbReference type="InterPro" id="IPR028364">
    <property type="entry name" value="Ribosomal_uL1/biogenesis"/>
</dbReference>
<accession>A0AAN6Y4L9</accession>
<dbReference type="Gene3D" id="3.30.190.20">
    <property type="match status" value="1"/>
</dbReference>
<dbReference type="CDD" id="cd00403">
    <property type="entry name" value="Ribosomal_L1"/>
    <property type="match status" value="1"/>
</dbReference>
<dbReference type="AlphaFoldDB" id="A0AAN6Y4L9"/>
<dbReference type="GO" id="GO:0003735">
    <property type="term" value="F:structural constituent of ribosome"/>
    <property type="evidence" value="ECO:0007669"/>
    <property type="project" value="TreeGrafter"/>
</dbReference>
<keyword evidence="2 4" id="KW-0689">Ribosomal protein</keyword>
<evidence type="ECO:0000256" key="2">
    <source>
        <dbReference type="ARBA" id="ARBA00022980"/>
    </source>
</evidence>
<reference evidence="4" key="2">
    <citation type="submission" date="2023-05" db="EMBL/GenBank/DDBJ databases">
        <authorList>
            <consortium name="Lawrence Berkeley National Laboratory"/>
            <person name="Steindorff A."/>
            <person name="Hensen N."/>
            <person name="Bonometti L."/>
            <person name="Westerberg I."/>
            <person name="Brannstrom I.O."/>
            <person name="Guillou S."/>
            <person name="Cros-Aarteil S."/>
            <person name="Calhoun S."/>
            <person name="Haridas S."/>
            <person name="Kuo A."/>
            <person name="Mondo S."/>
            <person name="Pangilinan J."/>
            <person name="Riley R."/>
            <person name="Labutti K."/>
            <person name="Andreopoulos B."/>
            <person name="Lipzen A."/>
            <person name="Chen C."/>
            <person name="Yanf M."/>
            <person name="Daum C."/>
            <person name="Ng V."/>
            <person name="Clum A."/>
            <person name="Ohm R."/>
            <person name="Martin F."/>
            <person name="Silar P."/>
            <person name="Natvig D."/>
            <person name="Lalanne C."/>
            <person name="Gautier V."/>
            <person name="Ament-Velasquez S.L."/>
            <person name="Kruys A."/>
            <person name="Hutchinson M.I."/>
            <person name="Powell A.J."/>
            <person name="Barry K."/>
            <person name="Miller A.N."/>
            <person name="Grigoriev I.V."/>
            <person name="Debuchy R."/>
            <person name="Gladieux P."/>
            <person name="Thoren M.H."/>
            <person name="Johannesson H."/>
        </authorList>
    </citation>
    <scope>NUCLEOTIDE SEQUENCE</scope>
    <source>
        <strain evidence="4">PSN293</strain>
    </source>
</reference>
<gene>
    <name evidence="4" type="ORF">QBC37DRAFT_427367</name>
</gene>
<protein>
    <submittedName>
        <fullName evidence="4">Ribosomal protein L1-like protein</fullName>
    </submittedName>
</protein>
<dbReference type="PANTHER" id="PTHR36427">
    <property type="entry name" value="54S RIBOSOMAL PROTEIN L1, MITOCHONDRIAL"/>
    <property type="match status" value="1"/>
</dbReference>
<dbReference type="Pfam" id="PF00687">
    <property type="entry name" value="Ribosomal_L1"/>
    <property type="match status" value="1"/>
</dbReference>
<organism evidence="4 5">
    <name type="scientific">Rhypophila decipiens</name>
    <dbReference type="NCBI Taxonomy" id="261697"/>
    <lineage>
        <taxon>Eukaryota</taxon>
        <taxon>Fungi</taxon>
        <taxon>Dikarya</taxon>
        <taxon>Ascomycota</taxon>
        <taxon>Pezizomycotina</taxon>
        <taxon>Sordariomycetes</taxon>
        <taxon>Sordariomycetidae</taxon>
        <taxon>Sordariales</taxon>
        <taxon>Naviculisporaceae</taxon>
        <taxon>Rhypophila</taxon>
    </lineage>
</organism>
<comment type="caution">
    <text evidence="4">The sequence shown here is derived from an EMBL/GenBank/DDBJ whole genome shotgun (WGS) entry which is preliminary data.</text>
</comment>
<comment type="similarity">
    <text evidence="1">Belongs to the universal ribosomal protein uL1 family.</text>
</comment>
<evidence type="ECO:0000313" key="5">
    <source>
        <dbReference type="Proteomes" id="UP001301769"/>
    </source>
</evidence>
<evidence type="ECO:0000256" key="1">
    <source>
        <dbReference type="ARBA" id="ARBA00010531"/>
    </source>
</evidence>
<dbReference type="SUPFAM" id="SSF56808">
    <property type="entry name" value="Ribosomal protein L1"/>
    <property type="match status" value="1"/>
</dbReference>
<dbReference type="Proteomes" id="UP001301769">
    <property type="component" value="Unassembled WGS sequence"/>
</dbReference>
<sequence length="305" mass="33275">MASTAQCLASMARLSLSFSRPTAISRIPKFLAPVAAVATPATVRYASGNSMKTRKRTPKKKKTYKTFRTYDLSPMEQMTLCDAMRVLRAVEVGNPPTSVKYDLAIKLKTSKNGPVIRSTLRLPFPFQTDTRIAVLCPDGPIATEARENGAVEAGQEGLIQNIQNGNIQFNKLICHVDCEPLLKTLHLGKILGPKGLMPNLKTKTITADIKGTMSDLVGAEEFRERAGVVRMAIGQLLFTPQMLADNIKVFMDKIKKDIGNLDDTAPKVIEEVVLSTTHGPGISLNGKFHPVADENLKVQDLEGAM</sequence>
<evidence type="ECO:0000256" key="3">
    <source>
        <dbReference type="ARBA" id="ARBA00023274"/>
    </source>
</evidence>
<proteinExistence type="inferred from homology"/>
<name>A0AAN6Y4L9_9PEZI</name>
<keyword evidence="5" id="KW-1185">Reference proteome</keyword>